<gene>
    <name evidence="1" type="ORF">NCTC7915_00665</name>
</gene>
<proteinExistence type="predicted"/>
<evidence type="ECO:0000313" key="1">
    <source>
        <dbReference type="EMBL" id="STD06695.1"/>
    </source>
</evidence>
<evidence type="ECO:0000313" key="2">
    <source>
        <dbReference type="Proteomes" id="UP000254118"/>
    </source>
</evidence>
<dbReference type="Proteomes" id="UP000254118">
    <property type="component" value="Unassembled WGS sequence"/>
</dbReference>
<reference evidence="1 2" key="1">
    <citation type="submission" date="2018-06" db="EMBL/GenBank/DDBJ databases">
        <authorList>
            <consortium name="Pathogen Informatics"/>
            <person name="Doyle S."/>
        </authorList>
    </citation>
    <scope>NUCLEOTIDE SEQUENCE [LARGE SCALE GENOMIC DNA]</scope>
    <source>
        <strain evidence="1 2">NCTC7915</strain>
    </source>
</reference>
<name>A0AA46H002_9MICO</name>
<protein>
    <submittedName>
        <fullName evidence="1">Uncharacterized protein</fullName>
    </submittedName>
</protein>
<sequence>MVFFMAVGSQLSQRSSATWAESSRWRHSGSHESCWGFVFPRSLARLCSMHAMAAVTPWRSFAWVLCEGYPGDLMDLTKIFRG</sequence>
<organism evidence="1 2">
    <name type="scientific">Dermatophilus congolensis</name>
    <dbReference type="NCBI Taxonomy" id="1863"/>
    <lineage>
        <taxon>Bacteria</taxon>
        <taxon>Bacillati</taxon>
        <taxon>Actinomycetota</taxon>
        <taxon>Actinomycetes</taxon>
        <taxon>Micrococcales</taxon>
        <taxon>Dermatophilaceae</taxon>
        <taxon>Dermatophilus</taxon>
    </lineage>
</organism>
<dbReference type="EMBL" id="UFYA01000001">
    <property type="protein sequence ID" value="STD06695.1"/>
    <property type="molecule type" value="Genomic_DNA"/>
</dbReference>
<dbReference type="AlphaFoldDB" id="A0AA46H002"/>
<comment type="caution">
    <text evidence="1">The sequence shown here is derived from an EMBL/GenBank/DDBJ whole genome shotgun (WGS) entry which is preliminary data.</text>
</comment>
<accession>A0AA46H002</accession>